<keyword evidence="11" id="KW-1185">Reference proteome</keyword>
<dbReference type="InterPro" id="IPR051269">
    <property type="entry name" value="Fe-S_cluster_ET"/>
</dbReference>
<dbReference type="SUPFAM" id="SSF54862">
    <property type="entry name" value="4Fe-4S ferredoxins"/>
    <property type="match status" value="1"/>
</dbReference>
<name>A0A7W9JGD9_9ACTN</name>
<dbReference type="PROSITE" id="PS51379">
    <property type="entry name" value="4FE4S_FER_2"/>
    <property type="match status" value="1"/>
</dbReference>
<dbReference type="EMBL" id="JACHMY010000001">
    <property type="protein sequence ID" value="MBB5841613.1"/>
    <property type="molecule type" value="Genomic_DNA"/>
</dbReference>
<dbReference type="Proteomes" id="UP000549971">
    <property type="component" value="Unassembled WGS sequence"/>
</dbReference>
<evidence type="ECO:0000313" key="11">
    <source>
        <dbReference type="Proteomes" id="UP000549971"/>
    </source>
</evidence>
<keyword evidence="7" id="KW-0003">3Fe-4S</keyword>
<dbReference type="GO" id="GO:0005506">
    <property type="term" value="F:iron ion binding"/>
    <property type="evidence" value="ECO:0007669"/>
    <property type="project" value="UniProtKB-UniRule"/>
</dbReference>
<feature type="domain" description="4Fe-4S ferredoxin-type" evidence="9">
    <location>
        <begin position="1"/>
        <end position="29"/>
    </location>
</feature>
<evidence type="ECO:0000256" key="7">
    <source>
        <dbReference type="ARBA" id="ARBA00023291"/>
    </source>
</evidence>
<dbReference type="Gene3D" id="3.30.70.20">
    <property type="match status" value="1"/>
</dbReference>
<dbReference type="GO" id="GO:0009055">
    <property type="term" value="F:electron transfer activity"/>
    <property type="evidence" value="ECO:0007669"/>
    <property type="project" value="UniProtKB-UniRule"/>
</dbReference>
<accession>A0A7W9JGD9</accession>
<dbReference type="GO" id="GO:0051538">
    <property type="term" value="F:3 iron, 4 sulfur cluster binding"/>
    <property type="evidence" value="ECO:0007669"/>
    <property type="project" value="UniProtKB-KW"/>
</dbReference>
<evidence type="ECO:0000256" key="1">
    <source>
        <dbReference type="ARBA" id="ARBA00001927"/>
    </source>
</evidence>
<keyword evidence="3 8" id="KW-0479">Metal-binding</keyword>
<protein>
    <recommendedName>
        <fullName evidence="8">Ferredoxin</fullName>
    </recommendedName>
</protein>
<keyword evidence="5 8" id="KW-0408">Iron</keyword>
<gene>
    <name evidence="10" type="ORF">HDA39_008347</name>
</gene>
<dbReference type="RefSeq" id="WP_184805195.1">
    <property type="nucleotide sequence ID" value="NZ_JACHMY010000001.1"/>
</dbReference>
<reference evidence="10 11" key="1">
    <citation type="submission" date="2020-08" db="EMBL/GenBank/DDBJ databases">
        <title>Sequencing the genomes of 1000 actinobacteria strains.</title>
        <authorList>
            <person name="Klenk H.-P."/>
        </authorList>
    </citation>
    <scope>NUCLEOTIDE SEQUENCE [LARGE SCALE GENOMIC DNA]</scope>
    <source>
        <strain evidence="10 11">DSM 28967</strain>
    </source>
</reference>
<dbReference type="PANTHER" id="PTHR36923:SF3">
    <property type="entry name" value="FERREDOXIN"/>
    <property type="match status" value="1"/>
</dbReference>
<comment type="caution">
    <text evidence="10">The sequence shown here is derived from an EMBL/GenBank/DDBJ whole genome shotgun (WGS) entry which is preliminary data.</text>
</comment>
<proteinExistence type="predicted"/>
<evidence type="ECO:0000256" key="5">
    <source>
        <dbReference type="ARBA" id="ARBA00023004"/>
    </source>
</evidence>
<comment type="function">
    <text evidence="8">Ferredoxins are iron-sulfur proteins that transfer electrons in a wide variety of metabolic reactions.</text>
</comment>
<evidence type="ECO:0000256" key="2">
    <source>
        <dbReference type="ARBA" id="ARBA00022448"/>
    </source>
</evidence>
<comment type="cofactor">
    <cofactor evidence="1">
        <name>[3Fe-4S] cluster</name>
        <dbReference type="ChEBI" id="CHEBI:21137"/>
    </cofactor>
</comment>
<keyword evidence="4 8" id="KW-0249">Electron transport</keyword>
<organism evidence="10 11">
    <name type="scientific">Kribbella italica</name>
    <dbReference type="NCBI Taxonomy" id="1540520"/>
    <lineage>
        <taxon>Bacteria</taxon>
        <taxon>Bacillati</taxon>
        <taxon>Actinomycetota</taxon>
        <taxon>Actinomycetes</taxon>
        <taxon>Propionibacteriales</taxon>
        <taxon>Kribbellaceae</taxon>
        <taxon>Kribbella</taxon>
    </lineage>
</organism>
<keyword evidence="2 8" id="KW-0813">Transport</keyword>
<evidence type="ECO:0000256" key="4">
    <source>
        <dbReference type="ARBA" id="ARBA00022982"/>
    </source>
</evidence>
<dbReference type="InterPro" id="IPR001080">
    <property type="entry name" value="3Fe4S_ferredoxin"/>
</dbReference>
<evidence type="ECO:0000256" key="8">
    <source>
        <dbReference type="RuleBase" id="RU368020"/>
    </source>
</evidence>
<evidence type="ECO:0000256" key="3">
    <source>
        <dbReference type="ARBA" id="ARBA00022723"/>
    </source>
</evidence>
<dbReference type="InterPro" id="IPR017896">
    <property type="entry name" value="4Fe4S_Fe-S-bd"/>
</dbReference>
<keyword evidence="6 8" id="KW-0411">Iron-sulfur</keyword>
<dbReference type="PRINTS" id="PR00352">
    <property type="entry name" value="3FE4SFRDOXIN"/>
</dbReference>
<dbReference type="PANTHER" id="PTHR36923">
    <property type="entry name" value="FERREDOXIN"/>
    <property type="match status" value="1"/>
</dbReference>
<dbReference type="Pfam" id="PF13370">
    <property type="entry name" value="Fer4_13"/>
    <property type="match status" value="1"/>
</dbReference>
<sequence>MDVTIDQDSCIAAGQCVLAAPDVFDQREEDGVAVLRQNPSADQHGATREAAVLCPAGAIELDE</sequence>
<evidence type="ECO:0000313" key="10">
    <source>
        <dbReference type="EMBL" id="MBB5841613.1"/>
    </source>
</evidence>
<evidence type="ECO:0000256" key="6">
    <source>
        <dbReference type="ARBA" id="ARBA00023014"/>
    </source>
</evidence>
<dbReference type="AlphaFoldDB" id="A0A7W9JGD9"/>
<evidence type="ECO:0000259" key="9">
    <source>
        <dbReference type="PROSITE" id="PS51379"/>
    </source>
</evidence>